<gene>
    <name evidence="1" type="ORF">TraAM80_05230</name>
</gene>
<dbReference type="EMBL" id="MKGL01000166">
    <property type="protein sequence ID" value="RNF04335.1"/>
    <property type="molecule type" value="Genomic_DNA"/>
</dbReference>
<name>A0A3S5IR45_TRYRA</name>
<evidence type="ECO:0000313" key="1">
    <source>
        <dbReference type="EMBL" id="RNF04335.1"/>
    </source>
</evidence>
<reference evidence="1 2" key="1">
    <citation type="journal article" date="2018" name="BMC Genomics">
        <title>Genomic comparison of Trypanosoma conorhini and Trypanosoma rangeli to Trypanosoma cruzi strains of high and low virulence.</title>
        <authorList>
            <person name="Bradwell K.R."/>
            <person name="Koparde V.N."/>
            <person name="Matveyev A.V."/>
            <person name="Serrano M.G."/>
            <person name="Alves J.M."/>
            <person name="Parikh H."/>
            <person name="Huang B."/>
            <person name="Lee V."/>
            <person name="Espinosa-Alvarez O."/>
            <person name="Ortiz P.A."/>
            <person name="Costa-Martins A.G."/>
            <person name="Teixeira M.M."/>
            <person name="Buck G.A."/>
        </authorList>
    </citation>
    <scope>NUCLEOTIDE SEQUENCE [LARGE SCALE GENOMIC DNA]</scope>
    <source>
        <strain evidence="1 2">AM80</strain>
    </source>
</reference>
<dbReference type="GeneID" id="40329163"/>
<protein>
    <submittedName>
        <fullName evidence="1">Uncharacterized protein</fullName>
    </submittedName>
</protein>
<sequence length="366" mass="39678">MPEAHGDLVLLPRVLARAFRCLQDVPIMHFVEVIKVNRRGKRQQRFFVITPTHLYSCVENGTIQRCVPTRSVAEVHTWDGELPQVGLKIPSEYDMLFFMKSGADVAGVVAALQSATRDAASGGSDRGEFCLVGATEALSAAAYALERPKWFEQGISRTLDWSVGGVGEVPAVGTSYGVHRPFVSANTEGLFLRAPTAAAAVSSLPPLFVATGGVTSPYRGETPLPGSLQGTRCLSHDYSADDVADAAASFFVSPNSFHVESVEVGVGQRTTEVETRKQTAATSVVSNSHHDYSASGTAAVVAAEQALWEQRRQMQAERELWCLLLAAERRNTYRLRQAISDLRGQVLALSSQNLAMRTELLSQRVT</sequence>
<proteinExistence type="predicted"/>
<dbReference type="OMA" id="VPIMHFV"/>
<comment type="caution">
    <text evidence="1">The sequence shown here is derived from an EMBL/GenBank/DDBJ whole genome shotgun (WGS) entry which is preliminary data.</text>
</comment>
<dbReference type="AlphaFoldDB" id="A0A3S5IR45"/>
<keyword evidence="2" id="KW-1185">Reference proteome</keyword>
<accession>A0A3S5IR45</accession>
<dbReference type="RefSeq" id="XP_029238042.1">
    <property type="nucleotide sequence ID" value="XM_029382119.1"/>
</dbReference>
<dbReference type="OrthoDB" id="249067at2759"/>
<dbReference type="Proteomes" id="UP000283634">
    <property type="component" value="Unassembled WGS sequence"/>
</dbReference>
<evidence type="ECO:0000313" key="2">
    <source>
        <dbReference type="Proteomes" id="UP000283634"/>
    </source>
</evidence>
<organism evidence="1 2">
    <name type="scientific">Trypanosoma rangeli</name>
    <dbReference type="NCBI Taxonomy" id="5698"/>
    <lineage>
        <taxon>Eukaryota</taxon>
        <taxon>Discoba</taxon>
        <taxon>Euglenozoa</taxon>
        <taxon>Kinetoplastea</taxon>
        <taxon>Metakinetoplastina</taxon>
        <taxon>Trypanosomatida</taxon>
        <taxon>Trypanosomatidae</taxon>
        <taxon>Trypanosoma</taxon>
        <taxon>Herpetosoma</taxon>
    </lineage>
</organism>